<organism evidence="15 16">
    <name type="scientific">Phytophthora infestans</name>
    <name type="common">Potato late blight agent</name>
    <name type="synonym">Botrytis infestans</name>
    <dbReference type="NCBI Taxonomy" id="4787"/>
    <lineage>
        <taxon>Eukaryota</taxon>
        <taxon>Sar</taxon>
        <taxon>Stramenopiles</taxon>
        <taxon>Oomycota</taxon>
        <taxon>Peronosporomycetes</taxon>
        <taxon>Peronosporales</taxon>
        <taxon>Peronosporaceae</taxon>
        <taxon>Phytophthora</taxon>
    </lineage>
</organism>
<reference evidence="15" key="1">
    <citation type="submission" date="2020-03" db="EMBL/GenBank/DDBJ databases">
        <title>Hybrid Assembly of Korean Phytophthora infestans isolates.</title>
        <authorList>
            <person name="Prokchorchik M."/>
            <person name="Lee Y."/>
            <person name="Seo J."/>
            <person name="Cho J.-H."/>
            <person name="Park Y.-E."/>
            <person name="Jang D.-C."/>
            <person name="Im J.-S."/>
            <person name="Choi J.-G."/>
            <person name="Park H.-J."/>
            <person name="Lee G.-B."/>
            <person name="Lee Y.-G."/>
            <person name="Hong S.-Y."/>
            <person name="Cho K."/>
            <person name="Sohn K.H."/>
        </authorList>
    </citation>
    <scope>NUCLEOTIDE SEQUENCE</scope>
    <source>
        <strain evidence="15">KR_2_A2</strain>
    </source>
</reference>
<evidence type="ECO:0000256" key="11">
    <source>
        <dbReference type="ARBA" id="ARBA00023242"/>
    </source>
</evidence>
<evidence type="ECO:0000256" key="9">
    <source>
        <dbReference type="ARBA" id="ARBA00022786"/>
    </source>
</evidence>
<evidence type="ECO:0000313" key="16">
    <source>
        <dbReference type="Proteomes" id="UP000704712"/>
    </source>
</evidence>
<dbReference type="GO" id="GO:0051301">
    <property type="term" value="P:cell division"/>
    <property type="evidence" value="ECO:0007669"/>
    <property type="project" value="UniProtKB-KW"/>
</dbReference>
<dbReference type="GO" id="GO:0031145">
    <property type="term" value="P:anaphase-promoting complex-dependent catabolic process"/>
    <property type="evidence" value="ECO:0007669"/>
    <property type="project" value="InterPro"/>
</dbReference>
<dbReference type="Proteomes" id="UP000704712">
    <property type="component" value="Unassembled WGS sequence"/>
</dbReference>
<dbReference type="InterPro" id="IPR001841">
    <property type="entry name" value="Znf_RING"/>
</dbReference>
<evidence type="ECO:0000256" key="8">
    <source>
        <dbReference type="ARBA" id="ARBA00022776"/>
    </source>
</evidence>
<keyword evidence="8" id="KW-0498">Mitosis</keyword>
<evidence type="ECO:0000256" key="12">
    <source>
        <dbReference type="ARBA" id="ARBA00023306"/>
    </source>
</evidence>
<keyword evidence="7 13" id="KW-0863">Zinc-finger</keyword>
<evidence type="ECO:0000256" key="1">
    <source>
        <dbReference type="ARBA" id="ARBA00004123"/>
    </source>
</evidence>
<sequence length="105" mass="12282">MLYVFCQLSTASFVKHLSCNMKVKIKRWHGVATWKWGVDEECCGICRYAFEACCPDCTMPGDGCPPVWGACNHAFHMHCLMKWLESLQSMRQHCPMCRQDWKFRN</sequence>
<comment type="similarity">
    <text evidence="3">Belongs to the RING-box family.</text>
</comment>
<evidence type="ECO:0000256" key="4">
    <source>
        <dbReference type="ARBA" id="ARBA00013928"/>
    </source>
</evidence>
<protein>
    <recommendedName>
        <fullName evidence="4">Anaphase-promoting complex subunit 11</fullName>
    </recommendedName>
</protein>
<dbReference type="GO" id="GO:0005680">
    <property type="term" value="C:anaphase-promoting complex"/>
    <property type="evidence" value="ECO:0007669"/>
    <property type="project" value="InterPro"/>
</dbReference>
<evidence type="ECO:0000313" key="15">
    <source>
        <dbReference type="EMBL" id="KAF4140747.1"/>
    </source>
</evidence>
<dbReference type="PROSITE" id="PS50089">
    <property type="entry name" value="ZF_RING_2"/>
    <property type="match status" value="1"/>
</dbReference>
<dbReference type="GO" id="GO:0008270">
    <property type="term" value="F:zinc ion binding"/>
    <property type="evidence" value="ECO:0007669"/>
    <property type="project" value="UniProtKB-KW"/>
</dbReference>
<name>A0A8S9UMM0_PHYIN</name>
<feature type="domain" description="RING-type" evidence="14">
    <location>
        <begin position="54"/>
        <end position="98"/>
    </location>
</feature>
<comment type="caution">
    <text evidence="15">The sequence shown here is derived from an EMBL/GenBank/DDBJ whole genome shotgun (WGS) entry which is preliminary data.</text>
</comment>
<keyword evidence="11" id="KW-0539">Nucleus</keyword>
<dbReference type="GO" id="GO:0097602">
    <property type="term" value="F:cullin family protein binding"/>
    <property type="evidence" value="ECO:0007669"/>
    <property type="project" value="InterPro"/>
</dbReference>
<evidence type="ECO:0000256" key="7">
    <source>
        <dbReference type="ARBA" id="ARBA00022771"/>
    </source>
</evidence>
<evidence type="ECO:0000256" key="5">
    <source>
        <dbReference type="ARBA" id="ARBA00022618"/>
    </source>
</evidence>
<dbReference type="Gene3D" id="3.30.40.10">
    <property type="entry name" value="Zinc/RING finger domain, C3HC4 (zinc finger)"/>
    <property type="match status" value="1"/>
</dbReference>
<accession>A0A8S9UMM0</accession>
<dbReference type="EMBL" id="JAACNO010001418">
    <property type="protein sequence ID" value="KAF4140747.1"/>
    <property type="molecule type" value="Genomic_DNA"/>
</dbReference>
<dbReference type="InterPro" id="IPR013083">
    <property type="entry name" value="Znf_RING/FYVE/PHD"/>
</dbReference>
<evidence type="ECO:0000259" key="14">
    <source>
        <dbReference type="PROSITE" id="PS50089"/>
    </source>
</evidence>
<evidence type="ECO:0000256" key="10">
    <source>
        <dbReference type="ARBA" id="ARBA00022833"/>
    </source>
</evidence>
<gene>
    <name evidence="15" type="ORF">GN958_ATG10110</name>
</gene>
<evidence type="ECO:0000256" key="2">
    <source>
        <dbReference type="ARBA" id="ARBA00004906"/>
    </source>
</evidence>
<dbReference type="SUPFAM" id="SSF57850">
    <property type="entry name" value="RING/U-box"/>
    <property type="match status" value="1"/>
</dbReference>
<comment type="pathway">
    <text evidence="2">Protein modification; protein ubiquitination.</text>
</comment>
<dbReference type="InterPro" id="IPR024991">
    <property type="entry name" value="RING-H2_APC11"/>
</dbReference>
<keyword evidence="10" id="KW-0862">Zinc</keyword>
<dbReference type="AlphaFoldDB" id="A0A8S9UMM0"/>
<evidence type="ECO:0000256" key="13">
    <source>
        <dbReference type="PROSITE-ProRule" id="PRU00175"/>
    </source>
</evidence>
<evidence type="ECO:0000256" key="3">
    <source>
        <dbReference type="ARBA" id="ARBA00009273"/>
    </source>
</evidence>
<keyword evidence="12" id="KW-0131">Cell cycle</keyword>
<dbReference type="CDD" id="cd16456">
    <property type="entry name" value="RING-H2_APC11"/>
    <property type="match status" value="1"/>
</dbReference>
<dbReference type="GO" id="GO:0061630">
    <property type="term" value="F:ubiquitin protein ligase activity"/>
    <property type="evidence" value="ECO:0007669"/>
    <property type="project" value="InterPro"/>
</dbReference>
<keyword evidence="9" id="KW-0833">Ubl conjugation pathway</keyword>
<dbReference type="FunFam" id="3.30.40.10:FF:000111">
    <property type="entry name" value="Anaphase-promoting complex subunit 11"/>
    <property type="match status" value="1"/>
</dbReference>
<proteinExistence type="inferred from homology"/>
<dbReference type="Pfam" id="PF12861">
    <property type="entry name" value="zf-ANAPC11"/>
    <property type="match status" value="1"/>
</dbReference>
<evidence type="ECO:0000256" key="6">
    <source>
        <dbReference type="ARBA" id="ARBA00022723"/>
    </source>
</evidence>
<keyword evidence="6" id="KW-0479">Metal-binding</keyword>
<dbReference type="InterPro" id="IPR051031">
    <property type="entry name" value="RING-box_E3_Ubiquitin_Ligase"/>
</dbReference>
<keyword evidence="5" id="KW-0132">Cell division</keyword>
<comment type="subcellular location">
    <subcellularLocation>
        <location evidence="1">Nucleus</location>
    </subcellularLocation>
</comment>
<dbReference type="PANTHER" id="PTHR11210">
    <property type="entry name" value="RING BOX"/>
    <property type="match status" value="1"/>
</dbReference>